<evidence type="ECO:0000313" key="1">
    <source>
        <dbReference type="EMBL" id="MBB6095976.1"/>
    </source>
</evidence>
<gene>
    <name evidence="1" type="ORF">HNQ60_004867</name>
</gene>
<name>A0A841HSW3_9GAMM</name>
<dbReference type="InterPro" id="IPR006905">
    <property type="entry name" value="Flavin_halogenase"/>
</dbReference>
<dbReference type="PANTHER" id="PTHR43747:SF4">
    <property type="entry name" value="FLAVIN-DEPENDENT TRYPTOPHAN HALOGENASE"/>
    <property type="match status" value="1"/>
</dbReference>
<evidence type="ECO:0000313" key="2">
    <source>
        <dbReference type="Proteomes" id="UP000588068"/>
    </source>
</evidence>
<proteinExistence type="predicted"/>
<dbReference type="Proteomes" id="UP000588068">
    <property type="component" value="Unassembled WGS sequence"/>
</dbReference>
<protein>
    <submittedName>
        <fullName evidence="1">Tryptophan halogenase</fullName>
        <ecNumber evidence="1">1.14.19.9</ecNumber>
    </submittedName>
</protein>
<sequence length="499" mass="55264">MTAAMINEVVIVGRDVPLWLAAGVIQSALGSNGVKVTAVELPSRLREHDVCASQPALEALHHRLRIDESVLLAATGGVFSLGQNFVDTSKSTPPFFHAYGTYGAPIDQKAFLPFWLMARNFGLQIAFEDFSLTAAAAKHGRMLIPDAATETYGRTDYAYHLPARGYARWLRNLAVRRGVTAVESNVVRAELDSDGASIAAVHLEGGHRVGGQLFIDASGSEASLMSALGVQRETWRGYFAADRQLAASAPPFSSIPPYAEVRAWSEGWLSLIPDRTRTHIVQTYSSNERSDDEALRIASSIAGLRLSDATVMNSDPGRLQAAWERNCVAVGEAACTFDAIHCVDLQALQLSLVHLLSLFPVSSDLQAERAEYNRISRQAFERIRDFQSAFYVANRYPRSSFWTQARDAHRSTELTHKVDTFRARGEVPLYENESFALESWQALLIGQGVVPESYDPAIERTSPEQMKHEFRRILSFIKEKVQEQTTHDFYLANVCAGQR</sequence>
<dbReference type="InterPro" id="IPR050816">
    <property type="entry name" value="Flavin-dep_Halogenase_NPB"/>
</dbReference>
<comment type="caution">
    <text evidence="1">The sequence shown here is derived from an EMBL/GenBank/DDBJ whole genome shotgun (WGS) entry which is preliminary data.</text>
</comment>
<dbReference type="RefSeq" id="WP_184335357.1">
    <property type="nucleotide sequence ID" value="NZ_JACHHZ010000006.1"/>
</dbReference>
<dbReference type="SUPFAM" id="SSF51905">
    <property type="entry name" value="FAD/NAD(P)-binding domain"/>
    <property type="match status" value="1"/>
</dbReference>
<accession>A0A841HSW3</accession>
<dbReference type="EMBL" id="JACHHZ010000006">
    <property type="protein sequence ID" value="MBB6095976.1"/>
    <property type="molecule type" value="Genomic_DNA"/>
</dbReference>
<dbReference type="GO" id="GO:0004497">
    <property type="term" value="F:monooxygenase activity"/>
    <property type="evidence" value="ECO:0007669"/>
    <property type="project" value="InterPro"/>
</dbReference>
<dbReference type="InterPro" id="IPR036188">
    <property type="entry name" value="FAD/NAD-bd_sf"/>
</dbReference>
<reference evidence="1 2" key="1">
    <citation type="submission" date="2020-08" db="EMBL/GenBank/DDBJ databases">
        <title>Genomic Encyclopedia of Type Strains, Phase IV (KMG-IV): sequencing the most valuable type-strain genomes for metagenomic binning, comparative biology and taxonomic classification.</title>
        <authorList>
            <person name="Goeker M."/>
        </authorList>
    </citation>
    <scope>NUCLEOTIDE SEQUENCE [LARGE SCALE GENOMIC DNA]</scope>
    <source>
        <strain evidence="1 2">DSM 26723</strain>
    </source>
</reference>
<dbReference type="EC" id="1.14.19.9" evidence="1"/>
<dbReference type="Gene3D" id="3.50.50.60">
    <property type="entry name" value="FAD/NAD(P)-binding domain"/>
    <property type="match status" value="1"/>
</dbReference>
<dbReference type="PANTHER" id="PTHR43747">
    <property type="entry name" value="FAD-BINDING PROTEIN"/>
    <property type="match status" value="1"/>
</dbReference>
<dbReference type="Pfam" id="PF04820">
    <property type="entry name" value="Trp_halogenase"/>
    <property type="match status" value="1"/>
</dbReference>
<organism evidence="1 2">
    <name type="scientific">Povalibacter uvarum</name>
    <dbReference type="NCBI Taxonomy" id="732238"/>
    <lineage>
        <taxon>Bacteria</taxon>
        <taxon>Pseudomonadati</taxon>
        <taxon>Pseudomonadota</taxon>
        <taxon>Gammaproteobacteria</taxon>
        <taxon>Steroidobacterales</taxon>
        <taxon>Steroidobacteraceae</taxon>
        <taxon>Povalibacter</taxon>
    </lineage>
</organism>
<keyword evidence="1" id="KW-0560">Oxidoreductase</keyword>
<keyword evidence="2" id="KW-1185">Reference proteome</keyword>
<dbReference type="AlphaFoldDB" id="A0A841HSW3"/>